<protein>
    <submittedName>
        <fullName evidence="1">Uncharacterized protein</fullName>
    </submittedName>
</protein>
<gene>
    <name evidence="1" type="ORF">CBM2612_P0136</name>
</gene>
<geneLocation type="plasmid" evidence="1">
    <name>I</name>
</geneLocation>
<reference evidence="1" key="1">
    <citation type="submission" date="2018-01" db="EMBL/GenBank/DDBJ databases">
        <authorList>
            <person name="Gaut B.S."/>
            <person name="Morton B.R."/>
            <person name="Clegg M.T."/>
            <person name="Duvall M.R."/>
        </authorList>
    </citation>
    <scope>NUCLEOTIDE SEQUENCE</scope>
    <source>
        <strain evidence="1">Cupriavidus taiwanensis STM 8555</strain>
    </source>
</reference>
<organism evidence="1">
    <name type="scientific">Cupriavidus taiwanensis</name>
    <dbReference type="NCBI Taxonomy" id="164546"/>
    <lineage>
        <taxon>Bacteria</taxon>
        <taxon>Pseudomonadati</taxon>
        <taxon>Pseudomonadota</taxon>
        <taxon>Betaproteobacteria</taxon>
        <taxon>Burkholderiales</taxon>
        <taxon>Burkholderiaceae</taxon>
        <taxon>Cupriavidus</taxon>
    </lineage>
</organism>
<proteinExistence type="predicted"/>
<dbReference type="EMBL" id="LT984809">
    <property type="protein sequence ID" value="SPD48791.1"/>
    <property type="molecule type" value="Genomic_DNA"/>
</dbReference>
<evidence type="ECO:0000313" key="1">
    <source>
        <dbReference type="EMBL" id="SPD48791.1"/>
    </source>
</evidence>
<keyword evidence="1" id="KW-0614">Plasmid</keyword>
<sequence>MSLRTPESPINRGFPELLVAMTVNYGRVAILTNRSRFVEIRRLATNAPSRRPSDLST</sequence>
<dbReference type="AlphaFoldDB" id="A0A375H9V2"/>
<accession>A0A375H9V2</accession>
<name>A0A375H9V2_9BURK</name>